<proteinExistence type="predicted"/>
<feature type="region of interest" description="Disordered" evidence="1">
    <location>
        <begin position="1"/>
        <end position="24"/>
    </location>
</feature>
<feature type="non-terminal residue" evidence="2">
    <location>
        <position position="192"/>
    </location>
</feature>
<feature type="region of interest" description="Disordered" evidence="1">
    <location>
        <begin position="155"/>
        <end position="192"/>
    </location>
</feature>
<evidence type="ECO:0000256" key="1">
    <source>
        <dbReference type="SAM" id="MobiDB-lite"/>
    </source>
</evidence>
<accession>A0A061SD06</accession>
<evidence type="ECO:0000313" key="2">
    <source>
        <dbReference type="EMBL" id="JAC80760.1"/>
    </source>
</evidence>
<feature type="compositionally biased region" description="Acidic residues" evidence="1">
    <location>
        <begin position="162"/>
        <end position="171"/>
    </location>
</feature>
<sequence>MAPKTKKKDGAPTPPPEEDLGPLPEFDFEYLPVVVQVTAASDLEQVELETWVCETQQAATKLTLAEAQAHAQAQTGTELAASIAEAMQQSKAESREFRLEDYPALMGKLLQARFEEGRSRALKEEAKRRKKALMAAEEEQQKAFQEVQRIHLALDKIRNPEDYEEEEEEKEEAPPPKKKPPPKGKPGSPQAG</sequence>
<gene>
    <name evidence="2" type="ORF">TSPGSL018_9537</name>
</gene>
<dbReference type="EMBL" id="GBEZ01004459">
    <property type="protein sequence ID" value="JAC80760.1"/>
    <property type="molecule type" value="Transcribed_RNA"/>
</dbReference>
<dbReference type="AlphaFoldDB" id="A0A061SD06"/>
<protein>
    <submittedName>
        <fullName evidence="2">Uncharacterized protein</fullName>
    </submittedName>
</protein>
<name>A0A061SD06_9CHLO</name>
<reference evidence="2" key="1">
    <citation type="submission" date="2014-05" db="EMBL/GenBank/DDBJ databases">
        <title>The transcriptome of the halophilic microalga Tetraselmis sp. GSL018 isolated from the Great Salt Lake, Utah.</title>
        <authorList>
            <person name="Jinkerson R.E."/>
            <person name="D'Adamo S."/>
            <person name="Posewitz M.C."/>
        </authorList>
    </citation>
    <scope>NUCLEOTIDE SEQUENCE</scope>
    <source>
        <strain evidence="2">GSL018</strain>
    </source>
</reference>
<organism evidence="2">
    <name type="scientific">Tetraselmis sp. GSL018</name>
    <dbReference type="NCBI Taxonomy" id="582737"/>
    <lineage>
        <taxon>Eukaryota</taxon>
        <taxon>Viridiplantae</taxon>
        <taxon>Chlorophyta</taxon>
        <taxon>core chlorophytes</taxon>
        <taxon>Chlorodendrophyceae</taxon>
        <taxon>Chlorodendrales</taxon>
        <taxon>Chlorodendraceae</taxon>
        <taxon>Tetraselmis</taxon>
    </lineage>
</organism>